<protein>
    <submittedName>
        <fullName evidence="2">RabGAP/TBC domain protein</fullName>
    </submittedName>
</protein>
<dbReference type="ExpressionAtlas" id="A0A2K3P9B1">
    <property type="expression patterns" value="baseline"/>
</dbReference>
<dbReference type="AlphaFoldDB" id="A0A2K3P9B1"/>
<organism evidence="2 3">
    <name type="scientific">Trifolium pratense</name>
    <name type="common">Red clover</name>
    <dbReference type="NCBI Taxonomy" id="57577"/>
    <lineage>
        <taxon>Eukaryota</taxon>
        <taxon>Viridiplantae</taxon>
        <taxon>Streptophyta</taxon>
        <taxon>Embryophyta</taxon>
        <taxon>Tracheophyta</taxon>
        <taxon>Spermatophyta</taxon>
        <taxon>Magnoliopsida</taxon>
        <taxon>eudicotyledons</taxon>
        <taxon>Gunneridae</taxon>
        <taxon>Pentapetalae</taxon>
        <taxon>rosids</taxon>
        <taxon>fabids</taxon>
        <taxon>Fabales</taxon>
        <taxon>Fabaceae</taxon>
        <taxon>Papilionoideae</taxon>
        <taxon>50 kb inversion clade</taxon>
        <taxon>NPAAA clade</taxon>
        <taxon>Hologalegina</taxon>
        <taxon>IRL clade</taxon>
        <taxon>Trifolieae</taxon>
        <taxon>Trifolium</taxon>
    </lineage>
</organism>
<keyword evidence="1" id="KW-0175">Coiled coil</keyword>
<proteinExistence type="predicted"/>
<comment type="caution">
    <text evidence="2">The sequence shown here is derived from an EMBL/GenBank/DDBJ whole genome shotgun (WGS) entry which is preliminary data.</text>
</comment>
<evidence type="ECO:0000256" key="1">
    <source>
        <dbReference type="SAM" id="Coils"/>
    </source>
</evidence>
<name>A0A2K3P9B1_TRIPR</name>
<reference evidence="2 3" key="1">
    <citation type="journal article" date="2014" name="Am. J. Bot.">
        <title>Genome assembly and annotation for red clover (Trifolium pratense; Fabaceae).</title>
        <authorList>
            <person name="Istvanek J."/>
            <person name="Jaros M."/>
            <person name="Krenek A."/>
            <person name="Repkova J."/>
        </authorList>
    </citation>
    <scope>NUCLEOTIDE SEQUENCE [LARGE SCALE GENOMIC DNA]</scope>
    <source>
        <strain evidence="3">cv. Tatra</strain>
        <tissue evidence="2">Young leaves</tissue>
    </source>
</reference>
<evidence type="ECO:0000313" key="2">
    <source>
        <dbReference type="EMBL" id="PNY11878.1"/>
    </source>
</evidence>
<dbReference type="EMBL" id="ASHM01004864">
    <property type="protein sequence ID" value="PNY11878.1"/>
    <property type="molecule type" value="Genomic_DNA"/>
</dbReference>
<reference evidence="2 3" key="2">
    <citation type="journal article" date="2017" name="Front. Plant Sci.">
        <title>Gene Classification and Mining of Molecular Markers Useful in Red Clover (Trifolium pratense) Breeding.</title>
        <authorList>
            <person name="Istvanek J."/>
            <person name="Dluhosova J."/>
            <person name="Dluhos P."/>
            <person name="Patkova L."/>
            <person name="Nedelnik J."/>
            <person name="Repkova J."/>
        </authorList>
    </citation>
    <scope>NUCLEOTIDE SEQUENCE [LARGE SCALE GENOMIC DNA]</scope>
    <source>
        <strain evidence="3">cv. Tatra</strain>
        <tissue evidence="2">Young leaves</tissue>
    </source>
</reference>
<feature type="non-terminal residue" evidence="2">
    <location>
        <position position="1"/>
    </location>
</feature>
<feature type="coiled-coil region" evidence="1">
    <location>
        <begin position="31"/>
        <end position="121"/>
    </location>
</feature>
<accession>A0A2K3P9B1</accession>
<evidence type="ECO:0000313" key="3">
    <source>
        <dbReference type="Proteomes" id="UP000236291"/>
    </source>
</evidence>
<gene>
    <name evidence="2" type="ORF">L195_g008498</name>
</gene>
<sequence>VVWLKVELCRLLEEKRSSILRAEELETALMEMVKEDNRLQLTARVEQLEQEVSVLQQALNDKQEQEASMLQVLIRLEQDQKVTEDARRRAEQELAAQKLEVHILQEKYEKAMASIAEMQKRVVMAESMLEATLQYESGQSKALSSPSPNCFLLLAMILLCNFLELDTSRPLLLCMYDKLNIDS</sequence>
<dbReference type="Proteomes" id="UP000236291">
    <property type="component" value="Unassembled WGS sequence"/>
</dbReference>